<organism evidence="3 4">
    <name type="scientific">Latilactobacillus curvatus</name>
    <name type="common">Lactobacillus curvatus</name>
    <dbReference type="NCBI Taxonomy" id="28038"/>
    <lineage>
        <taxon>Bacteria</taxon>
        <taxon>Bacillati</taxon>
        <taxon>Bacillota</taxon>
        <taxon>Bacilli</taxon>
        <taxon>Lactobacillales</taxon>
        <taxon>Lactobacillaceae</taxon>
        <taxon>Latilactobacillus</taxon>
    </lineage>
</organism>
<gene>
    <name evidence="3" type="ORF">PSR33_00235</name>
</gene>
<dbReference type="EMBL" id="CP117683">
    <property type="protein sequence ID" value="WDC92003.1"/>
    <property type="molecule type" value="Genomic_DNA"/>
</dbReference>
<accession>A0AAJ5REH2</accession>
<feature type="coiled-coil region" evidence="1">
    <location>
        <begin position="221"/>
        <end position="308"/>
    </location>
</feature>
<proteinExistence type="predicted"/>
<dbReference type="InterPro" id="IPR025280">
    <property type="entry name" value="SNIPE"/>
</dbReference>
<dbReference type="RefSeq" id="WP_273960151.1">
    <property type="nucleotide sequence ID" value="NZ_JAHIAD010000053.1"/>
</dbReference>
<dbReference type="Pfam" id="PF13455">
    <property type="entry name" value="MUG113"/>
    <property type="match status" value="1"/>
</dbReference>
<feature type="domain" description="Bacteriophage T5 Orf172 DNA-binding" evidence="2">
    <location>
        <begin position="325"/>
        <end position="408"/>
    </location>
</feature>
<dbReference type="Proteomes" id="UP001215533">
    <property type="component" value="Chromosome"/>
</dbReference>
<evidence type="ECO:0000313" key="3">
    <source>
        <dbReference type="EMBL" id="WDC92003.1"/>
    </source>
</evidence>
<dbReference type="AlphaFoldDB" id="A0AAJ5REH2"/>
<evidence type="ECO:0000256" key="1">
    <source>
        <dbReference type="SAM" id="Coils"/>
    </source>
</evidence>
<keyword evidence="1" id="KW-0175">Coiled coil</keyword>
<dbReference type="SMART" id="SM00974">
    <property type="entry name" value="T5orf172"/>
    <property type="match status" value="1"/>
</dbReference>
<evidence type="ECO:0000259" key="2">
    <source>
        <dbReference type="SMART" id="SM00974"/>
    </source>
</evidence>
<sequence>MALLDFLKASEYKRQISELQKQADIKLSLKEQTSFDLENNITNKKSELSNLKEQINLSNSELAKLSKIINQSKNSIQSLKEQTNQLEDDLEMQSFGIYQPQYDFATSIGYKDKLTNIRSQQKNMIKNKQAVAVNPNWTVDGSKAKGRKMNNNNTKAILRSFNNECEAAINKVTYSNIERIEKRIQTSFSQHNKLNEVVNVRLLPEYLNLKILELHLAYEYSLKKQQEKEVLREQREREREEKALQKEISNQQKNIDKEISHYKNIIADLQEKLKIATDQEKKEINLKITELEHNISEHEASKKELDYRLKNATAGYVYIISNIGSFGKDVVKIGVTRRLDPLDRIYELSSASVPYKFDVHALIFSYDAYKLESNLHHKFDKQRINKVNNRKEFFKIPIDVIKATLEEYDDLTVDFEESPEADEYKQSLGISTVSN</sequence>
<feature type="coiled-coil region" evidence="1">
    <location>
        <begin position="34"/>
        <end position="89"/>
    </location>
</feature>
<protein>
    <submittedName>
        <fullName evidence="3">DUF4041 domain-containing protein</fullName>
    </submittedName>
</protein>
<reference evidence="3" key="1">
    <citation type="submission" date="2023-02" db="EMBL/GenBank/DDBJ databases">
        <title>Complete genome sequence of Lactobacillus curvatus CACC879 isolated from Pig feces.</title>
        <authorList>
            <person name="Park S."/>
            <person name="Park M.A."/>
            <person name="Kim D.-H."/>
            <person name="Kim Y."/>
        </authorList>
    </citation>
    <scope>NUCLEOTIDE SEQUENCE</scope>
    <source>
        <strain evidence="3">CACC879</strain>
    </source>
</reference>
<dbReference type="Pfam" id="PF13250">
    <property type="entry name" value="SNIPE"/>
    <property type="match status" value="1"/>
</dbReference>
<name>A0AAJ5REH2_LATCU</name>
<dbReference type="InterPro" id="IPR018306">
    <property type="entry name" value="Phage_T5_Orf172_DNA-bd"/>
</dbReference>
<evidence type="ECO:0000313" key="4">
    <source>
        <dbReference type="Proteomes" id="UP001215533"/>
    </source>
</evidence>